<evidence type="ECO:0000256" key="2">
    <source>
        <dbReference type="SAM" id="SignalP"/>
    </source>
</evidence>
<accession>A0ABU3NBK3</accession>
<feature type="chain" id="PRO_5045175034" evidence="2">
    <location>
        <begin position="23"/>
        <end position="634"/>
    </location>
</feature>
<feature type="domain" description="Peptidase S9 prolyl oligopeptidase catalytic" evidence="3">
    <location>
        <begin position="420"/>
        <end position="623"/>
    </location>
</feature>
<dbReference type="PANTHER" id="PTHR42776:SF27">
    <property type="entry name" value="DIPEPTIDYL PEPTIDASE FAMILY MEMBER 6"/>
    <property type="match status" value="1"/>
</dbReference>
<reference evidence="4" key="1">
    <citation type="submission" date="2022-04" db="EMBL/GenBank/DDBJ databases">
        <title>Tomato heritable bacteria conferring resistance against bacterial wilt.</title>
        <authorList>
            <person name="Yin J."/>
        </authorList>
    </citation>
    <scope>NUCLEOTIDE SEQUENCE</scope>
    <source>
        <strain evidence="4">Cra20</strain>
    </source>
</reference>
<dbReference type="Gene3D" id="2.120.10.30">
    <property type="entry name" value="TolB, C-terminal domain"/>
    <property type="match status" value="1"/>
</dbReference>
<name>A0ABU3NBK3_9SPHN</name>
<dbReference type="InterPro" id="IPR011042">
    <property type="entry name" value="6-blade_b-propeller_TolB-like"/>
</dbReference>
<dbReference type="PANTHER" id="PTHR42776">
    <property type="entry name" value="SERINE PEPTIDASE S9 FAMILY MEMBER"/>
    <property type="match status" value="1"/>
</dbReference>
<feature type="signal peptide" evidence="2">
    <location>
        <begin position="1"/>
        <end position="22"/>
    </location>
</feature>
<organism evidence="4">
    <name type="scientific">Sphingomonas psychrotolerans</name>
    <dbReference type="NCBI Taxonomy" id="1327635"/>
    <lineage>
        <taxon>Bacteria</taxon>
        <taxon>Pseudomonadati</taxon>
        <taxon>Pseudomonadota</taxon>
        <taxon>Alphaproteobacteria</taxon>
        <taxon>Sphingomonadales</taxon>
        <taxon>Sphingomonadaceae</taxon>
        <taxon>Sphingomonas</taxon>
    </lineage>
</organism>
<dbReference type="Gene3D" id="3.40.50.1820">
    <property type="entry name" value="alpha/beta hydrolase"/>
    <property type="match status" value="1"/>
</dbReference>
<dbReference type="InterPro" id="IPR029058">
    <property type="entry name" value="AB_hydrolase_fold"/>
</dbReference>
<keyword evidence="1" id="KW-0378">Hydrolase</keyword>
<dbReference type="InterPro" id="IPR001375">
    <property type="entry name" value="Peptidase_S9_cat"/>
</dbReference>
<comment type="caution">
    <text evidence="4">The sequence shown here is derived from an EMBL/GenBank/DDBJ whole genome shotgun (WGS) entry which is preliminary data.</text>
</comment>
<evidence type="ECO:0000259" key="3">
    <source>
        <dbReference type="Pfam" id="PF00326"/>
    </source>
</evidence>
<dbReference type="SUPFAM" id="SSF53474">
    <property type="entry name" value="alpha/beta-Hydrolases"/>
    <property type="match status" value="1"/>
</dbReference>
<dbReference type="EMBL" id="JALMLT010000005">
    <property type="protein sequence ID" value="MDT8760805.1"/>
    <property type="molecule type" value="Genomic_DNA"/>
</dbReference>
<evidence type="ECO:0000313" key="4">
    <source>
        <dbReference type="EMBL" id="MDT8760805.1"/>
    </source>
</evidence>
<evidence type="ECO:0000256" key="1">
    <source>
        <dbReference type="ARBA" id="ARBA00022801"/>
    </source>
</evidence>
<dbReference type="Pfam" id="PF00326">
    <property type="entry name" value="Peptidase_S9"/>
    <property type="match status" value="1"/>
</dbReference>
<sequence length="634" mass="68289">MKWRYPGALLALACIQAGGASAAAADPVPVDVYFARPTIEDAALSPDGRRVAARALVGGEPRLAVYDFSGTVPTLHPVALPEDERLEWHGWLGPRRLLVSLLRQGAAPSVRFVAVDLDTGRLQQLGASREPGDEVLYIAPDGAFLLLRSAVPGKPTPGVYRLDLASGATTLAVAPQDHVWDWYADSAGVVRAGLATQGKRSWLLYRKSEHDAFNRSMRGASDIGAGTDRFVPIRGTDRGYALAQTGAGRVGLYAYDFGKGRLGALLYEDRHVDLDGFRTDAEGRLIGVDLSADRPATLWLDPALANRQARIDSALPGRANRVIASSTDKARSLIFSESAADPGAFYLYADGRATLVAAVSPALTRVGGAEMKAVRYTARDGLEITGYLTLPAGREAKGLPLIVMPHGGPFARDDWGYDPWVQYLAGRGYAVLQPNYRGSTGFGRSFVEKGNGEWGRGMQDDVDDGVDWLAAQGVADPRRVCIMGASYGGYAAMWAATQPSPRYRCAISFAGISDVAAQLAYDHKTFEERDYRAWKQRIQGKAPSLDALSPIARVDALHMPILIAHGTADETVPADQSVRLHAALSRLGRAHDYVAYERQGHTLEGPADNVDFLTRVGKFLDAHNPAQAHLPPAR</sequence>
<gene>
    <name evidence="4" type="ORF">MZO42_19050</name>
</gene>
<proteinExistence type="predicted"/>
<protein>
    <submittedName>
        <fullName evidence="4">S9 family peptidase</fullName>
    </submittedName>
</protein>
<dbReference type="SUPFAM" id="SSF82171">
    <property type="entry name" value="DPP6 N-terminal domain-like"/>
    <property type="match status" value="1"/>
</dbReference>
<keyword evidence="2" id="KW-0732">Signal</keyword>